<reference evidence="1 2" key="1">
    <citation type="submission" date="2019-05" db="EMBL/GenBank/DDBJ databases">
        <title>Nesterenkonia sp. GY074 isolated from the Southern Atlantic Ocean.</title>
        <authorList>
            <person name="Zhang G."/>
        </authorList>
    </citation>
    <scope>NUCLEOTIDE SEQUENCE [LARGE SCALE GENOMIC DNA]</scope>
    <source>
        <strain evidence="1 2">GY074</strain>
    </source>
</reference>
<comment type="caution">
    <text evidence="1">The sequence shown here is derived from an EMBL/GenBank/DDBJ whole genome shotgun (WGS) entry which is preliminary data.</text>
</comment>
<dbReference type="EMBL" id="VAVZ01000001">
    <property type="protein sequence ID" value="TLQ01459.1"/>
    <property type="molecule type" value="Genomic_DNA"/>
</dbReference>
<evidence type="ECO:0000313" key="1">
    <source>
        <dbReference type="EMBL" id="TLQ01459.1"/>
    </source>
</evidence>
<dbReference type="OrthoDB" id="4869844at2"/>
<sequence length="458" mass="51725">MKARFMNALSTLRRRALGVARRARQAIRRPESPAATAVSSEAASKILFVGHTRFSVHQFGSRYFNATRDGDAGAGFSEDQYTQWLYSDERMDPRTEIFTQLSLPQLAQAAEDFHVVHYVSYSPSLPERHKKALRQAARTYDFVELNETKKTVSSTPTKSLIRKAAQKHHFTSGPIGVYRLDDDDVLSVNYFHLMAPYVRRSHIGWWVSQGLGIAAVRFGEDFVYARDYYYPKSAFGPLCIAGYDQGEVSHTQAPKHTVMDHTNPTILDSREPAYFHIRHRGQDSTLGGKPTPFYPEAMMRIRSEGPADLDQVRTLFPVVADRMRLTPGRDEDAVTFDPGSVTATSEPVSYLWEKPGALALRVELPDRVKLKQRQLKVSFSTTQDAACQYSKEQEQEFFAAAKVASDDGDYSTWVPHQSTGLGHILFLEPPQGVRITNLRLHTDQHEPLTIQRVTAYPL</sequence>
<evidence type="ECO:0000313" key="2">
    <source>
        <dbReference type="Proteomes" id="UP000310458"/>
    </source>
</evidence>
<keyword evidence="2" id="KW-1185">Reference proteome</keyword>
<accession>A0A5R9BLI4</accession>
<proteinExistence type="predicted"/>
<dbReference type="Proteomes" id="UP000310458">
    <property type="component" value="Unassembled WGS sequence"/>
</dbReference>
<organism evidence="1 2">
    <name type="scientific">Nesterenkonia salmonea</name>
    <dbReference type="NCBI Taxonomy" id="1804987"/>
    <lineage>
        <taxon>Bacteria</taxon>
        <taxon>Bacillati</taxon>
        <taxon>Actinomycetota</taxon>
        <taxon>Actinomycetes</taxon>
        <taxon>Micrococcales</taxon>
        <taxon>Micrococcaceae</taxon>
        <taxon>Nesterenkonia</taxon>
    </lineage>
</organism>
<dbReference type="AlphaFoldDB" id="A0A5R9BLI4"/>
<protein>
    <submittedName>
        <fullName evidence="1">Uncharacterized protein</fullName>
    </submittedName>
</protein>
<dbReference type="Pfam" id="PF11316">
    <property type="entry name" value="Rhamno_transf"/>
    <property type="match status" value="1"/>
</dbReference>
<dbReference type="InterPro" id="IPR021466">
    <property type="entry name" value="Put_rhamnosyl_transferase"/>
</dbReference>
<gene>
    <name evidence="1" type="ORF">FEF26_00300</name>
</gene>
<name>A0A5R9BLI4_9MICC</name>